<dbReference type="InterPro" id="IPR014039">
    <property type="entry name" value="Transl_elong_EFTs/EF1B_dimer"/>
</dbReference>
<dbReference type="InterPro" id="IPR009060">
    <property type="entry name" value="UBA-like_sf"/>
</dbReference>
<dbReference type="Proteomes" id="UP000198949">
    <property type="component" value="Unassembled WGS sequence"/>
</dbReference>
<feature type="region of interest" description="Involved in Mg(2+) ion dislocation from EF-Tu" evidence="6">
    <location>
        <begin position="76"/>
        <end position="79"/>
    </location>
</feature>
<dbReference type="GO" id="GO:0005737">
    <property type="term" value="C:cytoplasm"/>
    <property type="evidence" value="ECO:0007669"/>
    <property type="project" value="UniProtKB-SubCell"/>
</dbReference>
<dbReference type="HAMAP" id="MF_00050">
    <property type="entry name" value="EF_Ts"/>
    <property type="match status" value="1"/>
</dbReference>
<organism evidence="8 9">
    <name type="scientific">Glycomyces harbinensis</name>
    <dbReference type="NCBI Taxonomy" id="58114"/>
    <lineage>
        <taxon>Bacteria</taxon>
        <taxon>Bacillati</taxon>
        <taxon>Actinomycetota</taxon>
        <taxon>Actinomycetes</taxon>
        <taxon>Glycomycetales</taxon>
        <taxon>Glycomycetaceae</taxon>
        <taxon>Glycomyces</taxon>
    </lineage>
</organism>
<evidence type="ECO:0000256" key="5">
    <source>
        <dbReference type="ARBA" id="ARBA00025453"/>
    </source>
</evidence>
<evidence type="ECO:0000259" key="7">
    <source>
        <dbReference type="Pfam" id="PF00889"/>
    </source>
</evidence>
<keyword evidence="6" id="KW-0963">Cytoplasm</keyword>
<dbReference type="CDD" id="cd14275">
    <property type="entry name" value="UBA_EF-Ts"/>
    <property type="match status" value="1"/>
</dbReference>
<dbReference type="EMBL" id="FNAD01000002">
    <property type="protein sequence ID" value="SDD21447.1"/>
    <property type="molecule type" value="Genomic_DNA"/>
</dbReference>
<dbReference type="SUPFAM" id="SSF46934">
    <property type="entry name" value="UBA-like"/>
    <property type="match status" value="1"/>
</dbReference>
<dbReference type="InterPro" id="IPR018101">
    <property type="entry name" value="Transl_elong_Ts_CS"/>
</dbReference>
<keyword evidence="9" id="KW-1185">Reference proteome</keyword>
<evidence type="ECO:0000256" key="3">
    <source>
        <dbReference type="ARBA" id="ARBA00022768"/>
    </source>
</evidence>
<dbReference type="GO" id="GO:0003746">
    <property type="term" value="F:translation elongation factor activity"/>
    <property type="evidence" value="ECO:0007669"/>
    <property type="project" value="UniProtKB-UniRule"/>
</dbReference>
<comment type="subcellular location">
    <subcellularLocation>
        <location evidence="6">Cytoplasm</location>
    </subcellularLocation>
</comment>
<proteinExistence type="inferred from homology"/>
<dbReference type="PANTHER" id="PTHR11741:SF0">
    <property type="entry name" value="ELONGATION FACTOR TS, MITOCHONDRIAL"/>
    <property type="match status" value="1"/>
</dbReference>
<dbReference type="NCBIfam" id="TIGR00116">
    <property type="entry name" value="tsf"/>
    <property type="match status" value="1"/>
</dbReference>
<sequence length="270" mass="28897">MANFTMADVKKLREATGSGMMDVKKALEAADGDYDAALEALRIKGAKDVGKRAERTTAQGLVAQSGNTLLELLCETDFVAKNGAFIELAQTLVELADEVRPADSEAFAKADLGGKTVAEVVQDESVKLGEKLVVGRVGSLDGDVAVYMHRKAADLPPAVGIIVSYTGDAEAARQAGMQAAAMRPKYLDSAEVPSEIIEGEKRVALETAKEEGKPERAWDKIVEGKVNAYFRDFVLLSQTSVLDNKKSVKQVLAEAGTEVTGFIRFEVGQE</sequence>
<comment type="similarity">
    <text evidence="1 6">Belongs to the EF-Ts family.</text>
</comment>
<dbReference type="PANTHER" id="PTHR11741">
    <property type="entry name" value="ELONGATION FACTOR TS"/>
    <property type="match status" value="1"/>
</dbReference>
<keyword evidence="3 6" id="KW-0251">Elongation factor</keyword>
<dbReference type="PROSITE" id="PS01126">
    <property type="entry name" value="EF_TS_1"/>
    <property type="match status" value="1"/>
</dbReference>
<dbReference type="AlphaFoldDB" id="A0A1G6SYZ5"/>
<dbReference type="FunFam" id="1.10.8.10:FF:000001">
    <property type="entry name" value="Elongation factor Ts"/>
    <property type="match status" value="1"/>
</dbReference>
<keyword evidence="4 6" id="KW-0648">Protein biosynthesis</keyword>
<evidence type="ECO:0000256" key="2">
    <source>
        <dbReference type="ARBA" id="ARBA00016956"/>
    </source>
</evidence>
<dbReference type="Gene3D" id="3.30.479.20">
    <property type="entry name" value="Elongation factor Ts, dimerisation domain"/>
    <property type="match status" value="2"/>
</dbReference>
<protein>
    <recommendedName>
        <fullName evidence="2 6">Elongation factor Ts</fullName>
        <shortName evidence="6">EF-Ts</shortName>
    </recommendedName>
</protein>
<evidence type="ECO:0000313" key="8">
    <source>
        <dbReference type="EMBL" id="SDD21447.1"/>
    </source>
</evidence>
<dbReference type="Gene3D" id="1.10.286.20">
    <property type="match status" value="1"/>
</dbReference>
<dbReference type="InterPro" id="IPR001816">
    <property type="entry name" value="Transl_elong_EFTs/EF1B"/>
</dbReference>
<feature type="domain" description="Translation elongation factor EFTs/EF1B dimerisation" evidence="7">
    <location>
        <begin position="68"/>
        <end position="269"/>
    </location>
</feature>
<evidence type="ECO:0000256" key="1">
    <source>
        <dbReference type="ARBA" id="ARBA00005532"/>
    </source>
</evidence>
<dbReference type="FunFam" id="1.10.286.20:FF:000001">
    <property type="entry name" value="Elongation factor Ts"/>
    <property type="match status" value="1"/>
</dbReference>
<dbReference type="InterPro" id="IPR036402">
    <property type="entry name" value="EF-Ts_dimer_sf"/>
</dbReference>
<dbReference type="Gene3D" id="1.10.8.10">
    <property type="entry name" value="DNA helicase RuvA subunit, C-terminal domain"/>
    <property type="match status" value="1"/>
</dbReference>
<evidence type="ECO:0000256" key="4">
    <source>
        <dbReference type="ARBA" id="ARBA00022917"/>
    </source>
</evidence>
<reference evidence="9" key="1">
    <citation type="submission" date="2016-10" db="EMBL/GenBank/DDBJ databases">
        <authorList>
            <person name="Varghese N."/>
            <person name="Submissions S."/>
        </authorList>
    </citation>
    <scope>NUCLEOTIDE SEQUENCE [LARGE SCALE GENOMIC DNA]</scope>
    <source>
        <strain evidence="9">CGMCC 4.3516</strain>
    </source>
</reference>
<dbReference type="Pfam" id="PF00889">
    <property type="entry name" value="EF_TS"/>
    <property type="match status" value="1"/>
</dbReference>
<name>A0A1G6SYZ5_9ACTN</name>
<dbReference type="STRING" id="58114.SAMN05216270_102352"/>
<gene>
    <name evidence="6" type="primary">tsf</name>
    <name evidence="8" type="ORF">SAMN05216270_102352</name>
</gene>
<evidence type="ECO:0000313" key="9">
    <source>
        <dbReference type="Proteomes" id="UP000198949"/>
    </source>
</evidence>
<accession>A0A1G6SYZ5</accession>
<comment type="function">
    <text evidence="5 6">Associates with the EF-Tu.GDP complex and induces the exchange of GDP to GTP. It remains bound to the aminoacyl-tRNA.EF-Tu.GTP complex up to the GTP hydrolysis stage on the ribosome.</text>
</comment>
<dbReference type="RefSeq" id="WP_091029716.1">
    <property type="nucleotide sequence ID" value="NZ_FNAD01000002.1"/>
</dbReference>
<evidence type="ECO:0000256" key="6">
    <source>
        <dbReference type="HAMAP-Rule" id="MF_00050"/>
    </source>
</evidence>
<dbReference type="SUPFAM" id="SSF54713">
    <property type="entry name" value="Elongation factor Ts (EF-Ts), dimerisation domain"/>
    <property type="match status" value="1"/>
</dbReference>
<dbReference type="OrthoDB" id="9808348at2"/>